<dbReference type="InterPro" id="IPR027417">
    <property type="entry name" value="P-loop_NTPase"/>
</dbReference>
<dbReference type="Gene3D" id="3.40.50.300">
    <property type="entry name" value="P-loop containing nucleotide triphosphate hydrolases"/>
    <property type="match status" value="1"/>
</dbReference>
<accession>A0A7V8EES2</accession>
<organism evidence="2 3">
    <name type="scientific">Pseudomonas putida</name>
    <name type="common">Arthrobacter siderocapsulatus</name>
    <dbReference type="NCBI Taxonomy" id="303"/>
    <lineage>
        <taxon>Bacteria</taxon>
        <taxon>Pseudomonadati</taxon>
        <taxon>Pseudomonadota</taxon>
        <taxon>Gammaproteobacteria</taxon>
        <taxon>Pseudomonadales</taxon>
        <taxon>Pseudomonadaceae</taxon>
        <taxon>Pseudomonas</taxon>
    </lineage>
</organism>
<evidence type="ECO:0000259" key="1">
    <source>
        <dbReference type="Pfam" id="PF13614"/>
    </source>
</evidence>
<sequence>MTTQSKKNVPELTKIAKAIEEALNLPAHRLGKVIAITNQKGGVGKTSTSFNFAHYLNELGYRVLAVDLDGQGNFTELFFNQDVLAHYIHTPALALFSPGVADNFQPLEHPSGIDVLATPRNSHALNEIDTQDISVAQVFFENLSSIADQYDFILCDTPPAPGVRTTSACASADYIFAPVLVDTFAESALEGVVSSIANIGAILESDLQLTGILINQIVLDGTMDSKRQYENLAEKIGSPLIPTPIRQSKPFARAQRQGVPVWHLRTSGAERQASQETRMAYGEMAMRIPEISADRVKYFNDVSRRVREKIAVEAKARG</sequence>
<evidence type="ECO:0000313" key="2">
    <source>
        <dbReference type="EMBL" id="KAF0253394.1"/>
    </source>
</evidence>
<dbReference type="SUPFAM" id="SSF52540">
    <property type="entry name" value="P-loop containing nucleoside triphosphate hydrolases"/>
    <property type="match status" value="1"/>
</dbReference>
<gene>
    <name evidence="2" type="ORF">GN299_18340</name>
</gene>
<dbReference type="InterPro" id="IPR050678">
    <property type="entry name" value="DNA_Partitioning_ATPase"/>
</dbReference>
<proteinExistence type="predicted"/>
<dbReference type="Proteomes" id="UP000442695">
    <property type="component" value="Unassembled WGS sequence"/>
</dbReference>
<dbReference type="Pfam" id="PF13614">
    <property type="entry name" value="AAA_31"/>
    <property type="match status" value="1"/>
</dbReference>
<dbReference type="PANTHER" id="PTHR13696">
    <property type="entry name" value="P-LOOP CONTAINING NUCLEOSIDE TRIPHOSPHATE HYDROLASE"/>
    <property type="match status" value="1"/>
</dbReference>
<reference evidence="2 3" key="1">
    <citation type="submission" date="2019-12" db="EMBL/GenBank/DDBJ databases">
        <authorList>
            <person name="Woiski C."/>
        </authorList>
    </citation>
    <scope>NUCLEOTIDE SEQUENCE [LARGE SCALE GENOMIC DNA]</scope>
    <source>
        <strain evidence="2 3">BOE100</strain>
    </source>
</reference>
<dbReference type="RefSeq" id="WP_156859330.1">
    <property type="nucleotide sequence ID" value="NZ_WOWR01000026.1"/>
</dbReference>
<feature type="domain" description="AAA" evidence="1">
    <location>
        <begin position="32"/>
        <end position="208"/>
    </location>
</feature>
<dbReference type="InterPro" id="IPR025669">
    <property type="entry name" value="AAA_dom"/>
</dbReference>
<name>A0A7V8EES2_PSEPU</name>
<protein>
    <submittedName>
        <fullName evidence="2">AAA family ATPase</fullName>
    </submittedName>
</protein>
<dbReference type="CDD" id="cd02042">
    <property type="entry name" value="ParAB_family"/>
    <property type="match status" value="1"/>
</dbReference>
<comment type="caution">
    <text evidence="2">The sequence shown here is derived from an EMBL/GenBank/DDBJ whole genome shotgun (WGS) entry which is preliminary data.</text>
</comment>
<dbReference type="EMBL" id="WOWR01000026">
    <property type="protein sequence ID" value="KAF0253394.1"/>
    <property type="molecule type" value="Genomic_DNA"/>
</dbReference>
<dbReference type="PANTHER" id="PTHR13696:SF99">
    <property type="entry name" value="COBYRINIC ACID AC-DIAMIDE SYNTHASE"/>
    <property type="match status" value="1"/>
</dbReference>
<evidence type="ECO:0000313" key="3">
    <source>
        <dbReference type="Proteomes" id="UP000442695"/>
    </source>
</evidence>
<dbReference type="AlphaFoldDB" id="A0A7V8EES2"/>